<evidence type="ECO:0008006" key="4">
    <source>
        <dbReference type="Google" id="ProtNLM"/>
    </source>
</evidence>
<protein>
    <recommendedName>
        <fullName evidence="4">TetR family transcriptional regulator</fullName>
    </recommendedName>
</protein>
<dbReference type="Proteomes" id="UP000638849">
    <property type="component" value="Unassembled WGS sequence"/>
</dbReference>
<gene>
    <name evidence="2" type="ORF">JBF12_01140</name>
</gene>
<accession>A0ABS0R4K6</accession>
<evidence type="ECO:0000313" key="2">
    <source>
        <dbReference type="EMBL" id="MBI0311662.1"/>
    </source>
</evidence>
<dbReference type="EMBL" id="JAEEAQ010000005">
    <property type="protein sequence ID" value="MBI0311662.1"/>
    <property type="molecule type" value="Genomic_DNA"/>
</dbReference>
<evidence type="ECO:0000256" key="1">
    <source>
        <dbReference type="SAM" id="MobiDB-lite"/>
    </source>
</evidence>
<reference evidence="2 3" key="1">
    <citation type="submission" date="2020-12" db="EMBL/GenBank/DDBJ databases">
        <authorList>
            <person name="Kusuma A.B."/>
            <person name="Nouioui I."/>
            <person name="Goodfellow M."/>
        </authorList>
    </citation>
    <scope>NUCLEOTIDE SEQUENCE [LARGE SCALE GENOMIC DNA]</scope>
    <source>
        <strain evidence="2 3">DSM 41764</strain>
    </source>
</reference>
<feature type="region of interest" description="Disordered" evidence="1">
    <location>
        <begin position="1"/>
        <end position="25"/>
    </location>
</feature>
<keyword evidence="3" id="KW-1185">Reference proteome</keyword>
<comment type="caution">
    <text evidence="2">The sequence shown here is derived from an EMBL/GenBank/DDBJ whole genome shotgun (WGS) entry which is preliminary data.</text>
</comment>
<sequence>MGPSLAARGESGSEHDGRSVPTNATVIPLRPAAPASAEEPVGDQQVAAFWEGIFLRQGRTLRDPSTAECHRITAATFGLLINGARDQGVLSEDQAEYLAKLAVEAVRAPDFLPAGE</sequence>
<proteinExistence type="predicted"/>
<evidence type="ECO:0000313" key="3">
    <source>
        <dbReference type="Proteomes" id="UP000638849"/>
    </source>
</evidence>
<organism evidence="2 3">
    <name type="scientific">Streptomyces javensis</name>
    <dbReference type="NCBI Taxonomy" id="114698"/>
    <lineage>
        <taxon>Bacteria</taxon>
        <taxon>Bacillati</taxon>
        <taxon>Actinomycetota</taxon>
        <taxon>Actinomycetes</taxon>
        <taxon>Kitasatosporales</taxon>
        <taxon>Streptomycetaceae</taxon>
        <taxon>Streptomyces</taxon>
        <taxon>Streptomyces violaceusniger group</taxon>
    </lineage>
</organism>
<name>A0ABS0R4K6_9ACTN</name>